<reference evidence="2" key="1">
    <citation type="submission" date="2019-10" db="EMBL/GenBank/DDBJ databases">
        <title>Conservation and host-specific expression of non-tandemly repeated heterogenous ribosome RNA gene in arbuscular mycorrhizal fungi.</title>
        <authorList>
            <person name="Maeda T."/>
            <person name="Kobayashi Y."/>
            <person name="Nakagawa T."/>
            <person name="Ezawa T."/>
            <person name="Yamaguchi K."/>
            <person name="Bino T."/>
            <person name="Nishimoto Y."/>
            <person name="Shigenobu S."/>
            <person name="Kawaguchi M."/>
        </authorList>
    </citation>
    <scope>NUCLEOTIDE SEQUENCE</scope>
    <source>
        <strain evidence="2">HR1</strain>
    </source>
</reference>
<keyword evidence="1" id="KW-0175">Coiled coil</keyword>
<evidence type="ECO:0000313" key="2">
    <source>
        <dbReference type="EMBL" id="GES80956.1"/>
    </source>
</evidence>
<evidence type="ECO:0000313" key="3">
    <source>
        <dbReference type="Proteomes" id="UP000615446"/>
    </source>
</evidence>
<dbReference type="AlphaFoldDB" id="A0A8H3L8H0"/>
<name>A0A8H3L8H0_9GLOM</name>
<proteinExistence type="predicted"/>
<accession>A0A8H3L8H0</accession>
<gene>
    <name evidence="2" type="ORF">RCL2_000821600</name>
</gene>
<sequence>MSNSDDETQSELSSENDTEIIRMLDSEKIKMVMREFKYCIEEIEIKHSIGHKEELDILLNDSKKNHISAKELEKRLFNDNEDGGIIKKLLDSIFGGGIMNELKKIEKSLQDSKNEIASDENALTTYKEAVRKAEKWLEEKKQKINTQLNNRRKELDMINLFGKSLETISSGIGNIKTFWGTQIVYIEEIIENLGDFKEGEDIQRDRIVYLLKHKWRNVKNECRSYYKEMNEICINERL</sequence>
<dbReference type="Proteomes" id="UP000615446">
    <property type="component" value="Unassembled WGS sequence"/>
</dbReference>
<evidence type="ECO:0000256" key="1">
    <source>
        <dbReference type="SAM" id="Coils"/>
    </source>
</evidence>
<dbReference type="OrthoDB" id="2382741at2759"/>
<feature type="coiled-coil region" evidence="1">
    <location>
        <begin position="102"/>
        <end position="129"/>
    </location>
</feature>
<organism evidence="2 3">
    <name type="scientific">Rhizophagus clarus</name>
    <dbReference type="NCBI Taxonomy" id="94130"/>
    <lineage>
        <taxon>Eukaryota</taxon>
        <taxon>Fungi</taxon>
        <taxon>Fungi incertae sedis</taxon>
        <taxon>Mucoromycota</taxon>
        <taxon>Glomeromycotina</taxon>
        <taxon>Glomeromycetes</taxon>
        <taxon>Glomerales</taxon>
        <taxon>Glomeraceae</taxon>
        <taxon>Rhizophagus</taxon>
    </lineage>
</organism>
<protein>
    <submittedName>
        <fullName evidence="2">Uncharacterized protein</fullName>
    </submittedName>
</protein>
<comment type="caution">
    <text evidence="2">The sequence shown here is derived from an EMBL/GenBank/DDBJ whole genome shotgun (WGS) entry which is preliminary data.</text>
</comment>
<dbReference type="EMBL" id="BLAL01000053">
    <property type="protein sequence ID" value="GES80956.1"/>
    <property type="molecule type" value="Genomic_DNA"/>
</dbReference>